<keyword evidence="2" id="KW-0378">Hydrolase</keyword>
<dbReference type="Pfam" id="PF12146">
    <property type="entry name" value="Hydrolase_4"/>
    <property type="match status" value="1"/>
</dbReference>
<dbReference type="SUPFAM" id="SSF53474">
    <property type="entry name" value="alpha/beta-Hydrolases"/>
    <property type="match status" value="1"/>
</dbReference>
<gene>
    <name evidence="2" type="ORF">DQG23_29050</name>
</gene>
<evidence type="ECO:0000259" key="1">
    <source>
        <dbReference type="Pfam" id="PF12146"/>
    </source>
</evidence>
<protein>
    <submittedName>
        <fullName evidence="2">Alpha/beta hydrolase</fullName>
    </submittedName>
</protein>
<dbReference type="EMBL" id="QMFB01000022">
    <property type="protein sequence ID" value="RAV16043.1"/>
    <property type="molecule type" value="Genomic_DNA"/>
</dbReference>
<organism evidence="2 3">
    <name type="scientific">Paenibacillus contaminans</name>
    <dbReference type="NCBI Taxonomy" id="450362"/>
    <lineage>
        <taxon>Bacteria</taxon>
        <taxon>Bacillati</taxon>
        <taxon>Bacillota</taxon>
        <taxon>Bacilli</taxon>
        <taxon>Bacillales</taxon>
        <taxon>Paenibacillaceae</taxon>
        <taxon>Paenibacillus</taxon>
    </lineage>
</organism>
<proteinExistence type="predicted"/>
<evidence type="ECO:0000313" key="3">
    <source>
        <dbReference type="Proteomes" id="UP000250369"/>
    </source>
</evidence>
<name>A0A329MBQ7_9BACL</name>
<comment type="caution">
    <text evidence="2">The sequence shown here is derived from an EMBL/GenBank/DDBJ whole genome shotgun (WGS) entry which is preliminary data.</text>
</comment>
<dbReference type="RefSeq" id="WP_113034549.1">
    <property type="nucleotide sequence ID" value="NZ_QMFB01000022.1"/>
</dbReference>
<dbReference type="InterPro" id="IPR051044">
    <property type="entry name" value="MAG_DAG_Lipase"/>
</dbReference>
<feature type="domain" description="Serine aminopeptidase S33" evidence="1">
    <location>
        <begin position="33"/>
        <end position="297"/>
    </location>
</feature>
<dbReference type="InterPro" id="IPR022742">
    <property type="entry name" value="Hydrolase_4"/>
</dbReference>
<accession>A0A329MBQ7</accession>
<sequence>MEHAESFSFAFTFTDPEGVDIYVYRRLPVRRTPIRGIVQIAHGMAETAARYARFAEKLAAAGFAVYANDHRGHGRTAGKPDNIGYLGKDGFNRMADNVSQLTEILEEAHPELPIFLFGHSMGSFVTQKVMYTHPEPYAGIVLSGSNGKRGPELHIGKRIARWEAARKGDRHRSELMNNLSFGGFNRAFRPNRTDFDWLSSDEAEVDAYIADPYCGGVFTSGFFRDFLYGLADIHRPDNMRRIPRGLPVLLVAGDRDPVGRFGKGVLSLAAAYRKLGMAHIDCRLYPGGRHELLNETNREEVMRDIIDWIEKRLPVSGR</sequence>
<dbReference type="OrthoDB" id="9806902at2"/>
<dbReference type="AlphaFoldDB" id="A0A329MBQ7"/>
<dbReference type="GO" id="GO:0016787">
    <property type="term" value="F:hydrolase activity"/>
    <property type="evidence" value="ECO:0007669"/>
    <property type="project" value="UniProtKB-KW"/>
</dbReference>
<dbReference type="Proteomes" id="UP000250369">
    <property type="component" value="Unassembled WGS sequence"/>
</dbReference>
<evidence type="ECO:0000313" key="2">
    <source>
        <dbReference type="EMBL" id="RAV16043.1"/>
    </source>
</evidence>
<dbReference type="InterPro" id="IPR029058">
    <property type="entry name" value="AB_hydrolase_fold"/>
</dbReference>
<reference evidence="2 3" key="1">
    <citation type="journal article" date="2009" name="Int. J. Syst. Evol. Microbiol.">
        <title>Paenibacillus contaminans sp. nov., isolated from a contaminated laboratory plate.</title>
        <authorList>
            <person name="Chou J.H."/>
            <person name="Lee J.H."/>
            <person name="Lin M.C."/>
            <person name="Chang P.S."/>
            <person name="Arun A.B."/>
            <person name="Young C.C."/>
            <person name="Chen W.M."/>
        </authorList>
    </citation>
    <scope>NUCLEOTIDE SEQUENCE [LARGE SCALE GENOMIC DNA]</scope>
    <source>
        <strain evidence="2 3">CKOBP-6</strain>
    </source>
</reference>
<dbReference type="PANTHER" id="PTHR11614">
    <property type="entry name" value="PHOSPHOLIPASE-RELATED"/>
    <property type="match status" value="1"/>
</dbReference>
<keyword evidence="3" id="KW-1185">Reference proteome</keyword>
<dbReference type="Gene3D" id="3.40.50.1820">
    <property type="entry name" value="alpha/beta hydrolase"/>
    <property type="match status" value="1"/>
</dbReference>